<keyword evidence="14" id="KW-1185">Reference proteome</keyword>
<feature type="domain" description="AprE-like beta-barrel" evidence="12">
    <location>
        <begin position="331"/>
        <end position="422"/>
    </location>
</feature>
<dbReference type="PRINTS" id="PR01490">
    <property type="entry name" value="RTXTOXIND"/>
</dbReference>
<evidence type="ECO:0000256" key="10">
    <source>
        <dbReference type="SAM" id="Coils"/>
    </source>
</evidence>
<dbReference type="Pfam" id="PF26002">
    <property type="entry name" value="Beta-barrel_AprE"/>
    <property type="match status" value="1"/>
</dbReference>
<dbReference type="SUPFAM" id="SSF111369">
    <property type="entry name" value="HlyD-like secretion proteins"/>
    <property type="match status" value="1"/>
</dbReference>
<comment type="similarity">
    <text evidence="2 9">Belongs to the membrane fusion protein (MFP) (TC 8.A.1) family.</text>
</comment>
<reference evidence="13 14" key="1">
    <citation type="submission" date="2019-12" db="EMBL/GenBank/DDBJ databases">
        <authorList>
            <person name="Yuan C.-G."/>
        </authorList>
    </citation>
    <scope>NUCLEOTIDE SEQUENCE [LARGE SCALE GENOMIC DNA]</scope>
    <source>
        <strain evidence="13 14">KCTC 23863</strain>
    </source>
</reference>
<evidence type="ECO:0000256" key="8">
    <source>
        <dbReference type="ARBA" id="ARBA00023136"/>
    </source>
</evidence>
<protein>
    <recommendedName>
        <fullName evidence="9">Membrane fusion protein (MFP) family protein</fullName>
    </recommendedName>
</protein>
<dbReference type="AlphaFoldDB" id="A0A7X3SMW5"/>
<dbReference type="PANTHER" id="PTHR30386">
    <property type="entry name" value="MEMBRANE FUSION SUBUNIT OF EMRAB-TOLC MULTIDRUG EFFLUX PUMP"/>
    <property type="match status" value="1"/>
</dbReference>
<dbReference type="InterPro" id="IPR058781">
    <property type="entry name" value="HH_AprE-like"/>
</dbReference>
<accession>A0A7X3SMW5</accession>
<dbReference type="PANTHER" id="PTHR30386:SF17">
    <property type="entry name" value="ALKALINE PROTEASE SECRETION PROTEIN APRE"/>
    <property type="match status" value="1"/>
</dbReference>
<dbReference type="RefSeq" id="WP_160883312.1">
    <property type="nucleotide sequence ID" value="NZ_WURB01000002.1"/>
</dbReference>
<organism evidence="13 14">
    <name type="scientific">Microvirga makkahensis</name>
    <dbReference type="NCBI Taxonomy" id="1128670"/>
    <lineage>
        <taxon>Bacteria</taxon>
        <taxon>Pseudomonadati</taxon>
        <taxon>Pseudomonadota</taxon>
        <taxon>Alphaproteobacteria</taxon>
        <taxon>Hyphomicrobiales</taxon>
        <taxon>Methylobacteriaceae</taxon>
        <taxon>Microvirga</taxon>
    </lineage>
</organism>
<dbReference type="NCBIfam" id="TIGR01843">
    <property type="entry name" value="type_I_hlyD"/>
    <property type="match status" value="1"/>
</dbReference>
<comment type="caution">
    <text evidence="13">The sequence shown here is derived from an EMBL/GenBank/DDBJ whole genome shotgun (WGS) entry which is preliminary data.</text>
</comment>
<evidence type="ECO:0000256" key="2">
    <source>
        <dbReference type="ARBA" id="ARBA00009477"/>
    </source>
</evidence>
<dbReference type="Pfam" id="PF25994">
    <property type="entry name" value="HH_AprE"/>
    <property type="match status" value="1"/>
</dbReference>
<evidence type="ECO:0000259" key="11">
    <source>
        <dbReference type="Pfam" id="PF25994"/>
    </source>
</evidence>
<evidence type="ECO:0000256" key="4">
    <source>
        <dbReference type="ARBA" id="ARBA00022475"/>
    </source>
</evidence>
<evidence type="ECO:0000256" key="7">
    <source>
        <dbReference type="ARBA" id="ARBA00022989"/>
    </source>
</evidence>
<feature type="domain" description="AprE-like long alpha-helical hairpin" evidence="11">
    <location>
        <begin position="99"/>
        <end position="288"/>
    </location>
</feature>
<proteinExistence type="inferred from homology"/>
<keyword evidence="4 9" id="KW-1003">Cell membrane</keyword>
<feature type="coiled-coil region" evidence="10">
    <location>
        <begin position="262"/>
        <end position="289"/>
    </location>
</feature>
<evidence type="ECO:0000256" key="1">
    <source>
        <dbReference type="ARBA" id="ARBA00004377"/>
    </source>
</evidence>
<dbReference type="Gene3D" id="2.40.50.100">
    <property type="match status" value="1"/>
</dbReference>
<dbReference type="InterPro" id="IPR010129">
    <property type="entry name" value="T1SS_HlyD"/>
</dbReference>
<name>A0A7X3SMW5_9HYPH</name>
<evidence type="ECO:0000256" key="9">
    <source>
        <dbReference type="RuleBase" id="RU365093"/>
    </source>
</evidence>
<keyword evidence="10" id="KW-0175">Coiled coil</keyword>
<dbReference type="Gene3D" id="2.40.30.170">
    <property type="match status" value="1"/>
</dbReference>
<dbReference type="OrthoDB" id="9810980at2"/>
<dbReference type="EMBL" id="WURB01000002">
    <property type="protein sequence ID" value="MXQ10716.1"/>
    <property type="molecule type" value="Genomic_DNA"/>
</dbReference>
<evidence type="ECO:0000313" key="14">
    <source>
        <dbReference type="Proteomes" id="UP000436483"/>
    </source>
</evidence>
<evidence type="ECO:0000256" key="5">
    <source>
        <dbReference type="ARBA" id="ARBA00022519"/>
    </source>
</evidence>
<keyword evidence="8 9" id="KW-0472">Membrane</keyword>
<evidence type="ECO:0000256" key="3">
    <source>
        <dbReference type="ARBA" id="ARBA00022448"/>
    </source>
</evidence>
<feature type="transmembrane region" description="Helical" evidence="9">
    <location>
        <begin position="21"/>
        <end position="40"/>
    </location>
</feature>
<keyword evidence="7 9" id="KW-1133">Transmembrane helix</keyword>
<evidence type="ECO:0000259" key="12">
    <source>
        <dbReference type="Pfam" id="PF26002"/>
    </source>
</evidence>
<comment type="subcellular location">
    <subcellularLocation>
        <location evidence="1 9">Cell inner membrane</location>
        <topology evidence="1 9">Single-pass membrane protein</topology>
    </subcellularLocation>
</comment>
<dbReference type="InterPro" id="IPR050739">
    <property type="entry name" value="MFP"/>
</dbReference>
<keyword evidence="3 9" id="KW-0813">Transport</keyword>
<evidence type="ECO:0000256" key="6">
    <source>
        <dbReference type="ARBA" id="ARBA00022692"/>
    </source>
</evidence>
<dbReference type="InterPro" id="IPR058982">
    <property type="entry name" value="Beta-barrel_AprE"/>
</dbReference>
<gene>
    <name evidence="13" type="ORF">GR328_04485</name>
</gene>
<dbReference type="Proteomes" id="UP000436483">
    <property type="component" value="Unassembled WGS sequence"/>
</dbReference>
<keyword evidence="6 9" id="KW-0812">Transmembrane</keyword>
<dbReference type="GO" id="GO:0015031">
    <property type="term" value="P:protein transport"/>
    <property type="evidence" value="ECO:0007669"/>
    <property type="project" value="InterPro"/>
</dbReference>
<evidence type="ECO:0000313" key="13">
    <source>
        <dbReference type="EMBL" id="MXQ10716.1"/>
    </source>
</evidence>
<sequence length="446" mass="48690">MTDAAGQQKEWYADVPRSTRAPTLYGIAVIAVALGGFGFWSSSAPIAGAVVANGVFVATGQNKIVQHLEGGVIREILVKEGDEVEAGQPLILLDETAPQAELRRLELRQARLAAMEARLIAEAGDQDETSFPLEVLERARSDRDIAEIVVAQRNAFEARRTNLHSEVATLKTGIDALEERIKGGRTQLEAVGRQLKLIEEELQTKSGLLQKGMVRKSEVLALQRAQASLQGETGRLVGELGDSKERIARINEQILGLRIAARKVATEQLQEVQAELNDVRERIRAASHVVERGVITAPVSGVVVKLRYHTPGGVIESGKSIMEIVPARAPLVVEARVRPQDIDDVHNGQGAAVRLTALSQRITPMINGKVVYVSADALPDDRSAGTRSDIYVVRVELSEQETGDLKHFEPTPGMPAEVYITTAERTFLEYLVQPLKDSMSRAFRES</sequence>
<reference evidence="13 14" key="2">
    <citation type="submission" date="2020-01" db="EMBL/GenBank/DDBJ databases">
        <title>Microvirga sp. nov., an arsenate reduction bacterium isolated from Tibet hotspring sediments.</title>
        <authorList>
            <person name="Xian W.-D."/>
            <person name="Li W.-J."/>
        </authorList>
    </citation>
    <scope>NUCLEOTIDE SEQUENCE [LARGE SCALE GENOMIC DNA]</scope>
    <source>
        <strain evidence="13 14">KCTC 23863</strain>
    </source>
</reference>
<keyword evidence="5 9" id="KW-0997">Cell inner membrane</keyword>
<dbReference type="GO" id="GO:0005886">
    <property type="term" value="C:plasma membrane"/>
    <property type="evidence" value="ECO:0007669"/>
    <property type="project" value="UniProtKB-SubCell"/>
</dbReference>